<dbReference type="PANTHER" id="PTHR21301">
    <property type="entry name" value="REVERSE TRANSCRIPTASE"/>
    <property type="match status" value="1"/>
</dbReference>
<dbReference type="VEuPathDB" id="VectorBase:HLOH_041447"/>
<evidence type="ECO:0000313" key="1">
    <source>
        <dbReference type="EMBL" id="KAH9375094.1"/>
    </source>
</evidence>
<dbReference type="AlphaFoldDB" id="A0A9J6G9L5"/>
<reference evidence="1 2" key="1">
    <citation type="journal article" date="2020" name="Cell">
        <title>Large-Scale Comparative Analyses of Tick Genomes Elucidate Their Genetic Diversity and Vector Capacities.</title>
        <authorList>
            <consortium name="Tick Genome and Microbiome Consortium (TIGMIC)"/>
            <person name="Jia N."/>
            <person name="Wang J."/>
            <person name="Shi W."/>
            <person name="Du L."/>
            <person name="Sun Y."/>
            <person name="Zhan W."/>
            <person name="Jiang J.F."/>
            <person name="Wang Q."/>
            <person name="Zhang B."/>
            <person name="Ji P."/>
            <person name="Bell-Sakyi L."/>
            <person name="Cui X.M."/>
            <person name="Yuan T.T."/>
            <person name="Jiang B.G."/>
            <person name="Yang W.F."/>
            <person name="Lam T.T."/>
            <person name="Chang Q.C."/>
            <person name="Ding S.J."/>
            <person name="Wang X.J."/>
            <person name="Zhu J.G."/>
            <person name="Ruan X.D."/>
            <person name="Zhao L."/>
            <person name="Wei J.T."/>
            <person name="Ye R.Z."/>
            <person name="Que T.C."/>
            <person name="Du C.H."/>
            <person name="Zhou Y.H."/>
            <person name="Cheng J.X."/>
            <person name="Dai P.F."/>
            <person name="Guo W.B."/>
            <person name="Han X.H."/>
            <person name="Huang E.J."/>
            <person name="Li L.F."/>
            <person name="Wei W."/>
            <person name="Gao Y.C."/>
            <person name="Liu J.Z."/>
            <person name="Shao H.Z."/>
            <person name="Wang X."/>
            <person name="Wang C.C."/>
            <person name="Yang T.C."/>
            <person name="Huo Q.B."/>
            <person name="Li W."/>
            <person name="Chen H.Y."/>
            <person name="Chen S.E."/>
            <person name="Zhou L.G."/>
            <person name="Ni X.B."/>
            <person name="Tian J.H."/>
            <person name="Sheng Y."/>
            <person name="Liu T."/>
            <person name="Pan Y.S."/>
            <person name="Xia L.Y."/>
            <person name="Li J."/>
            <person name="Zhao F."/>
            <person name="Cao W.C."/>
        </authorList>
    </citation>
    <scope>NUCLEOTIDE SEQUENCE [LARGE SCALE GENOMIC DNA]</scope>
    <source>
        <strain evidence="1">HaeL-2018</strain>
    </source>
</reference>
<dbReference type="Proteomes" id="UP000821853">
    <property type="component" value="Chromosome 5"/>
</dbReference>
<comment type="caution">
    <text evidence="1">The sequence shown here is derived from an EMBL/GenBank/DDBJ whole genome shotgun (WGS) entry which is preliminary data.</text>
</comment>
<accession>A0A9J6G9L5</accession>
<dbReference type="PANTHER" id="PTHR21301:SF10">
    <property type="entry name" value="REVERSE TRANSCRIPTASE DOMAIN-CONTAINING PROTEIN"/>
    <property type="match status" value="1"/>
</dbReference>
<gene>
    <name evidence="1" type="ORF">HPB48_000067</name>
</gene>
<evidence type="ECO:0000313" key="2">
    <source>
        <dbReference type="Proteomes" id="UP000821853"/>
    </source>
</evidence>
<dbReference type="OrthoDB" id="6514472at2759"/>
<dbReference type="EMBL" id="JABSTR010000007">
    <property type="protein sequence ID" value="KAH9375094.1"/>
    <property type="molecule type" value="Genomic_DNA"/>
</dbReference>
<evidence type="ECO:0008006" key="3">
    <source>
        <dbReference type="Google" id="ProtNLM"/>
    </source>
</evidence>
<organism evidence="1 2">
    <name type="scientific">Haemaphysalis longicornis</name>
    <name type="common">Bush tick</name>
    <dbReference type="NCBI Taxonomy" id="44386"/>
    <lineage>
        <taxon>Eukaryota</taxon>
        <taxon>Metazoa</taxon>
        <taxon>Ecdysozoa</taxon>
        <taxon>Arthropoda</taxon>
        <taxon>Chelicerata</taxon>
        <taxon>Arachnida</taxon>
        <taxon>Acari</taxon>
        <taxon>Parasitiformes</taxon>
        <taxon>Ixodida</taxon>
        <taxon>Ixodoidea</taxon>
        <taxon>Ixodidae</taxon>
        <taxon>Haemaphysalinae</taxon>
        <taxon>Haemaphysalis</taxon>
    </lineage>
</organism>
<proteinExistence type="predicted"/>
<name>A0A9J6G9L5_HAELO</name>
<keyword evidence="2" id="KW-1185">Reference proteome</keyword>
<protein>
    <recommendedName>
        <fullName evidence="3">Reverse transcriptase domain-containing protein</fullName>
    </recommendedName>
</protein>
<sequence>MYLDRLSQSEHKSERLSLDLFFTIKRHKPDQPLRAIASDRGTWHVLVSDFLKRELHKLHVNDTFELRNSDAIIDDLQSGVLTCSVGVENLYYSLPQQDLLNFVKACIVKDNDEQKFQSESGVTVGGFNEVLTMYLRSTIVMFEGQVVLPRAGVCIVSCVPHVLSRIFLGRVEVCKKECLQDDACRIHRYVDDYLVFVCCEEPKFELHDILNVFDMCGMGLTFTF</sequence>